<comment type="similarity">
    <text evidence="2 7">Belongs to the glycosyl hydrolase 3 family.</text>
</comment>
<dbReference type="Pfam" id="PF00933">
    <property type="entry name" value="Glyco_hydro_3"/>
    <property type="match status" value="1"/>
</dbReference>
<dbReference type="InterPro" id="IPR036962">
    <property type="entry name" value="Glyco_hydro_3_N_sf"/>
</dbReference>
<dbReference type="GO" id="GO:0008422">
    <property type="term" value="F:beta-glucosidase activity"/>
    <property type="evidence" value="ECO:0007669"/>
    <property type="project" value="UniProtKB-EC"/>
</dbReference>
<evidence type="ECO:0000256" key="6">
    <source>
        <dbReference type="ARBA" id="ARBA00023295"/>
    </source>
</evidence>
<evidence type="ECO:0000256" key="4">
    <source>
        <dbReference type="ARBA" id="ARBA00022729"/>
    </source>
</evidence>
<dbReference type="InterPro" id="IPR002772">
    <property type="entry name" value="Glyco_hydro_3_C"/>
</dbReference>
<feature type="domain" description="Fibronectin type III-like" evidence="8">
    <location>
        <begin position="639"/>
        <end position="708"/>
    </location>
</feature>
<comment type="catalytic activity">
    <reaction evidence="1">
        <text>Hydrolysis of terminal, non-reducing beta-D-glucosyl residues with release of beta-D-glucose.</text>
        <dbReference type="EC" id="3.2.1.21"/>
    </reaction>
</comment>
<evidence type="ECO:0000313" key="9">
    <source>
        <dbReference type="EMBL" id="ATF25432.1"/>
    </source>
</evidence>
<dbReference type="InterPro" id="IPR017853">
    <property type="entry name" value="GH"/>
</dbReference>
<dbReference type="GO" id="GO:0009251">
    <property type="term" value="P:glucan catabolic process"/>
    <property type="evidence" value="ECO:0007669"/>
    <property type="project" value="TreeGrafter"/>
</dbReference>
<organism evidence="9 10">
    <name type="scientific">Brochothrix thermosphacta</name>
    <name type="common">Microbacterium thermosphactum</name>
    <dbReference type="NCBI Taxonomy" id="2756"/>
    <lineage>
        <taxon>Bacteria</taxon>
        <taxon>Bacillati</taxon>
        <taxon>Bacillota</taxon>
        <taxon>Bacilli</taxon>
        <taxon>Bacillales</taxon>
        <taxon>Listeriaceae</taxon>
        <taxon>Brochothrix</taxon>
    </lineage>
</organism>
<dbReference type="InterPro" id="IPR051915">
    <property type="entry name" value="Cellulose_Degrad_GH3"/>
</dbReference>
<dbReference type="InterPro" id="IPR026891">
    <property type="entry name" value="Fn3-like"/>
</dbReference>
<dbReference type="EMBL" id="CP023483">
    <property type="protein sequence ID" value="ATF25432.1"/>
    <property type="molecule type" value="Genomic_DNA"/>
</dbReference>
<dbReference type="InterPro" id="IPR036881">
    <property type="entry name" value="Glyco_hydro_3_C_sf"/>
</dbReference>
<dbReference type="SUPFAM" id="SSF51445">
    <property type="entry name" value="(Trans)glycosidases"/>
    <property type="match status" value="1"/>
</dbReference>
<dbReference type="STRING" id="2756.BFR44_00960"/>
<keyword evidence="6 7" id="KW-0326">Glycosidase</keyword>
<evidence type="ECO:0000313" key="10">
    <source>
        <dbReference type="Proteomes" id="UP000243591"/>
    </source>
</evidence>
<dbReference type="SMART" id="SM01217">
    <property type="entry name" value="Fn3_like"/>
    <property type="match status" value="1"/>
</dbReference>
<dbReference type="FunFam" id="2.60.40.10:FF:000495">
    <property type="entry name" value="Periplasmic beta-glucosidase"/>
    <property type="match status" value="1"/>
</dbReference>
<dbReference type="AlphaFoldDB" id="A0A291KE00"/>
<evidence type="ECO:0000259" key="8">
    <source>
        <dbReference type="SMART" id="SM01217"/>
    </source>
</evidence>
<dbReference type="Gene3D" id="2.60.40.10">
    <property type="entry name" value="Immunoglobulins"/>
    <property type="match status" value="1"/>
</dbReference>
<name>A0A291KE00_BROTH</name>
<dbReference type="PANTHER" id="PTHR30620:SF16">
    <property type="entry name" value="LYSOSOMAL BETA GLUCOSIDASE"/>
    <property type="match status" value="1"/>
</dbReference>
<keyword evidence="5 7" id="KW-0378">Hydrolase</keyword>
<evidence type="ECO:0000256" key="1">
    <source>
        <dbReference type="ARBA" id="ARBA00000448"/>
    </source>
</evidence>
<dbReference type="EC" id="3.2.1.21" evidence="3"/>
<gene>
    <name evidence="9" type="ORF">CNY62_02925</name>
</gene>
<keyword evidence="10" id="KW-1185">Reference proteome</keyword>
<dbReference type="InterPro" id="IPR019800">
    <property type="entry name" value="Glyco_hydro_3_AS"/>
</dbReference>
<dbReference type="InterPro" id="IPR001764">
    <property type="entry name" value="Glyco_hydro_3_N"/>
</dbReference>
<dbReference type="SUPFAM" id="SSF52279">
    <property type="entry name" value="Beta-D-glucan exohydrolase, C-terminal domain"/>
    <property type="match status" value="1"/>
</dbReference>
<dbReference type="KEGG" id="bths:CNY62_02925"/>
<dbReference type="PANTHER" id="PTHR30620">
    <property type="entry name" value="PERIPLASMIC BETA-GLUCOSIDASE-RELATED"/>
    <property type="match status" value="1"/>
</dbReference>
<evidence type="ECO:0000256" key="7">
    <source>
        <dbReference type="RuleBase" id="RU361161"/>
    </source>
</evidence>
<dbReference type="PROSITE" id="PS00775">
    <property type="entry name" value="GLYCOSYL_HYDROL_F3"/>
    <property type="match status" value="1"/>
</dbReference>
<dbReference type="Proteomes" id="UP000243591">
    <property type="component" value="Chromosome"/>
</dbReference>
<dbReference type="RefSeq" id="WP_096699330.1">
    <property type="nucleotide sequence ID" value="NZ_CP023483.1"/>
</dbReference>
<dbReference type="Pfam" id="PF14310">
    <property type="entry name" value="Fn3-like"/>
    <property type="match status" value="1"/>
</dbReference>
<proteinExistence type="inferred from homology"/>
<keyword evidence="4" id="KW-0732">Signal</keyword>
<dbReference type="InterPro" id="IPR013783">
    <property type="entry name" value="Ig-like_fold"/>
</dbReference>
<dbReference type="OrthoDB" id="9805821at2"/>
<evidence type="ECO:0000256" key="2">
    <source>
        <dbReference type="ARBA" id="ARBA00005336"/>
    </source>
</evidence>
<accession>A0A291KE00</accession>
<evidence type="ECO:0000256" key="5">
    <source>
        <dbReference type="ARBA" id="ARBA00022801"/>
    </source>
</evidence>
<protein>
    <recommendedName>
        <fullName evidence="3">beta-glucosidase</fullName>
        <ecNumber evidence="3">3.2.1.21</ecNumber>
    </recommendedName>
</protein>
<reference evidence="9 10" key="1">
    <citation type="submission" date="2017-09" db="EMBL/GenBank/DDBJ databases">
        <title>Complete Genome Sequences of Two Strains of the Meat Spoilage Bacterium Brochothrix thermosphacta Isolated from Ground Chicken.</title>
        <authorList>
            <person name="Paoli G.C."/>
            <person name="Wijey C."/>
            <person name="Chen C.-Y."/>
            <person name="Nguyen L."/>
            <person name="Yan X."/>
            <person name="Irwin P.L."/>
        </authorList>
    </citation>
    <scope>NUCLEOTIDE SEQUENCE [LARGE SCALE GENOMIC DNA]</scope>
    <source>
        <strain evidence="9 10">BI</strain>
    </source>
</reference>
<dbReference type="Gene3D" id="3.40.50.1700">
    <property type="entry name" value="Glycoside hydrolase family 3 C-terminal domain"/>
    <property type="match status" value="1"/>
</dbReference>
<evidence type="ECO:0000256" key="3">
    <source>
        <dbReference type="ARBA" id="ARBA00012744"/>
    </source>
</evidence>
<sequence length="723" mass="79206">MMENEKLQVLLSKMTVKQKVAQLLQLNPFYFEADRNEEQITGPMTDLHVTEEEIGLVGSILGVPDAENARKIQNQHLTTDPNKIPLLFMIDAIHGYKTIYPIPLAMAGTFNPAIVEETASMSAYETSTQGHHVTFSPMVDLVRDARWGRVMEASGEDVYVNQEMARAFVRGYQGPANELHGNQEKIAACVKHFAGYGMVEGGREYNTVDLSRKELFQNHLPAYEAALDEGAKLVMSAFNLFEGVPVSANTYIFRDILRERLAFEGVTISDWGAVKELVYHGVTGGKEGAAELALKAGIDIEMMSSCYIEYLEVLVERGEIETAILDEAVLRILTLKNDLGLFENPYRGLDLENKELSEEHLDIARRAAEESFVLLKNDEQTLPLNTEAKVALVGPFAESDDLLGGWVIFGKRDETPVLATKFKETFTNATVVPTADHQTITDAEIAEAVAAAKLSDSVVLAVGETSDESGEASSRSNIQLAAAQQKLIKAVAEVNENITLVIFNGRPLELTGIEAYAKAILIAWFPGSEGANALTRVLSGKVAPSAKLTMSFPRAVGQVPIYYNQLPTGRPVDAADADAAFASSYLDVANTPLYPFGYGLSYGELTITDWSIANTQLQKDEAVSIEVTVANTGTTTTSDVVQLYMNDPIAAVSRPIKELKRFHKLTMAPQTTATITLTLLYKELGYYDSQTNYRIDAGELHFTVGFDSAHVSERKTLTVKEGS</sequence>
<dbReference type="Pfam" id="PF01915">
    <property type="entry name" value="Glyco_hydro_3_C"/>
    <property type="match status" value="1"/>
</dbReference>
<dbReference type="Gene3D" id="3.20.20.300">
    <property type="entry name" value="Glycoside hydrolase, family 3, N-terminal domain"/>
    <property type="match status" value="1"/>
</dbReference>
<dbReference type="PRINTS" id="PR00133">
    <property type="entry name" value="GLHYDRLASE3"/>
</dbReference>